<feature type="region of interest" description="Disordered" evidence="1">
    <location>
        <begin position="1"/>
        <end position="28"/>
    </location>
</feature>
<dbReference type="EMBL" id="JARBJD010000354">
    <property type="protein sequence ID" value="KAK2943286.1"/>
    <property type="molecule type" value="Genomic_DNA"/>
</dbReference>
<accession>A0ABQ9WY04</accession>
<feature type="compositionally biased region" description="Basic residues" evidence="1">
    <location>
        <begin position="104"/>
        <end position="118"/>
    </location>
</feature>
<evidence type="ECO:0000313" key="3">
    <source>
        <dbReference type="Proteomes" id="UP001281761"/>
    </source>
</evidence>
<feature type="compositionally biased region" description="Acidic residues" evidence="1">
    <location>
        <begin position="127"/>
        <end position="145"/>
    </location>
</feature>
<proteinExistence type="predicted"/>
<gene>
    <name evidence="2" type="ORF">BLNAU_21810</name>
</gene>
<sequence>MSMFSPFGTSLEIEGKSSSSRLFDEESSPFEHTMTLPLSFIDHTTEQMRISLIEESRNKFSARTKSIESRPTAVLNNVPRQYFGNDSKRKTRSVNRQLKERERQRRRRKFRRMMKTKGGRNQQSSNDIDDDDSTSNEQDEEECLVDADSGPNQNPVRKDQKSTPQRQNRRSIDSPQGLLPLPPPLFHTGSLLTSQPILQPSLPLFSKPSPTRHLAAPKSTQLSPSLTPSSPSIHSTQIDTHNRHPKLPFSASKVD</sequence>
<feature type="region of interest" description="Disordered" evidence="1">
    <location>
        <begin position="57"/>
        <end position="255"/>
    </location>
</feature>
<evidence type="ECO:0000256" key="1">
    <source>
        <dbReference type="SAM" id="MobiDB-lite"/>
    </source>
</evidence>
<protein>
    <submittedName>
        <fullName evidence="2">Uncharacterized protein</fullName>
    </submittedName>
</protein>
<reference evidence="2 3" key="1">
    <citation type="journal article" date="2022" name="bioRxiv">
        <title>Genomics of Preaxostyla Flagellates Illuminates Evolutionary Transitions and the Path Towards Mitochondrial Loss.</title>
        <authorList>
            <person name="Novak L.V.F."/>
            <person name="Treitli S.C."/>
            <person name="Pyrih J."/>
            <person name="Halakuc P."/>
            <person name="Pipaliya S.V."/>
            <person name="Vacek V."/>
            <person name="Brzon O."/>
            <person name="Soukal P."/>
            <person name="Eme L."/>
            <person name="Dacks J.B."/>
            <person name="Karnkowska A."/>
            <person name="Elias M."/>
            <person name="Hampl V."/>
        </authorList>
    </citation>
    <scope>NUCLEOTIDE SEQUENCE [LARGE SCALE GENOMIC DNA]</scope>
    <source>
        <strain evidence="2">NAU3</strain>
        <tissue evidence="2">Gut</tissue>
    </source>
</reference>
<feature type="compositionally biased region" description="Low complexity" evidence="1">
    <location>
        <begin position="219"/>
        <end position="236"/>
    </location>
</feature>
<organism evidence="2 3">
    <name type="scientific">Blattamonas nauphoetae</name>
    <dbReference type="NCBI Taxonomy" id="2049346"/>
    <lineage>
        <taxon>Eukaryota</taxon>
        <taxon>Metamonada</taxon>
        <taxon>Preaxostyla</taxon>
        <taxon>Oxymonadida</taxon>
        <taxon>Blattamonas</taxon>
    </lineage>
</organism>
<comment type="caution">
    <text evidence="2">The sequence shown here is derived from an EMBL/GenBank/DDBJ whole genome shotgun (WGS) entry which is preliminary data.</text>
</comment>
<evidence type="ECO:0000313" key="2">
    <source>
        <dbReference type="EMBL" id="KAK2943286.1"/>
    </source>
</evidence>
<dbReference type="Proteomes" id="UP001281761">
    <property type="component" value="Unassembled WGS sequence"/>
</dbReference>
<name>A0ABQ9WY04_9EUKA</name>
<keyword evidence="3" id="KW-1185">Reference proteome</keyword>